<dbReference type="InterPro" id="IPR036291">
    <property type="entry name" value="NAD(P)-bd_dom_sf"/>
</dbReference>
<evidence type="ECO:0000313" key="4">
    <source>
        <dbReference type="EMBL" id="SAK82709.1"/>
    </source>
</evidence>
<evidence type="ECO:0000256" key="3">
    <source>
        <dbReference type="RuleBase" id="RU000363"/>
    </source>
</evidence>
<accession>A0A158CK83</accession>
<dbReference type="SUPFAM" id="SSF51735">
    <property type="entry name" value="NAD(P)-binding Rossmann-fold domains"/>
    <property type="match status" value="1"/>
</dbReference>
<dbReference type="GO" id="GO:0016491">
    <property type="term" value="F:oxidoreductase activity"/>
    <property type="evidence" value="ECO:0007669"/>
    <property type="project" value="UniProtKB-KW"/>
</dbReference>
<reference evidence="4" key="1">
    <citation type="submission" date="2016-01" db="EMBL/GenBank/DDBJ databases">
        <authorList>
            <person name="Peeters C."/>
        </authorList>
    </citation>
    <scope>NUCLEOTIDE SEQUENCE</scope>
    <source>
        <strain evidence="4">LMG 29321</strain>
    </source>
</reference>
<keyword evidence="2" id="KW-0560">Oxidoreductase</keyword>
<evidence type="ECO:0000256" key="2">
    <source>
        <dbReference type="ARBA" id="ARBA00023002"/>
    </source>
</evidence>
<dbReference type="Pfam" id="PF00106">
    <property type="entry name" value="adh_short"/>
    <property type="match status" value="1"/>
</dbReference>
<dbReference type="AlphaFoldDB" id="A0A158CK83"/>
<dbReference type="Proteomes" id="UP000071859">
    <property type="component" value="Unassembled WGS sequence"/>
</dbReference>
<sequence>MIDRHTIAFVSGANRGLGAQFVARLLARGAGKVYAASRTGHIDIDDAHVIPVTLDITDDGSVTHAARLAADTTLLVNNAGVNRQSAFLAPHALDDARAEMDVNYFGTLRMARAFAPMLMESHGTMINVLSILARVSLPAMGSLCASKAAALRLTESMCAALAPHGVRVLAALPGAIDTDMSRDFAGPKLDAAETADAILDALADDAREIYVGTMAQQLVQGLASNRAATQAQLLFPSGDA</sequence>
<name>A0A158CK83_9BURK</name>
<dbReference type="EMBL" id="FCOX02000021">
    <property type="protein sequence ID" value="SAK82709.1"/>
    <property type="molecule type" value="Genomic_DNA"/>
</dbReference>
<dbReference type="PRINTS" id="PR00081">
    <property type="entry name" value="GDHRDH"/>
</dbReference>
<proteinExistence type="inferred from homology"/>
<dbReference type="InterPro" id="IPR002347">
    <property type="entry name" value="SDR_fam"/>
</dbReference>
<protein>
    <submittedName>
        <fullName evidence="4">Short-chain dehydrogenase</fullName>
    </submittedName>
</protein>
<dbReference type="RefSeq" id="WP_062607304.1">
    <property type="nucleotide sequence ID" value="NZ_FCOX02000021.1"/>
</dbReference>
<gene>
    <name evidence="4" type="ORF">AWB78_04039</name>
</gene>
<evidence type="ECO:0000256" key="1">
    <source>
        <dbReference type="ARBA" id="ARBA00006484"/>
    </source>
</evidence>
<comment type="caution">
    <text evidence="4">The sequence shown here is derived from an EMBL/GenBank/DDBJ whole genome shotgun (WGS) entry which is preliminary data.</text>
</comment>
<dbReference type="PRINTS" id="PR00080">
    <property type="entry name" value="SDRFAMILY"/>
</dbReference>
<dbReference type="GO" id="GO:0005829">
    <property type="term" value="C:cytosol"/>
    <property type="evidence" value="ECO:0007669"/>
    <property type="project" value="TreeGrafter"/>
</dbReference>
<dbReference type="PANTHER" id="PTHR43391">
    <property type="entry name" value="RETINOL DEHYDROGENASE-RELATED"/>
    <property type="match status" value="1"/>
</dbReference>
<dbReference type="OrthoDB" id="5786478at2"/>
<organism evidence="4 5">
    <name type="scientific">Caballeronia calidae</name>
    <dbReference type="NCBI Taxonomy" id="1777139"/>
    <lineage>
        <taxon>Bacteria</taxon>
        <taxon>Pseudomonadati</taxon>
        <taxon>Pseudomonadota</taxon>
        <taxon>Betaproteobacteria</taxon>
        <taxon>Burkholderiales</taxon>
        <taxon>Burkholderiaceae</taxon>
        <taxon>Caballeronia</taxon>
    </lineage>
</organism>
<keyword evidence="5" id="KW-1185">Reference proteome</keyword>
<comment type="similarity">
    <text evidence="1 3">Belongs to the short-chain dehydrogenases/reductases (SDR) family.</text>
</comment>
<evidence type="ECO:0000313" key="5">
    <source>
        <dbReference type="Proteomes" id="UP000071859"/>
    </source>
</evidence>
<dbReference type="Gene3D" id="3.40.50.720">
    <property type="entry name" value="NAD(P)-binding Rossmann-like Domain"/>
    <property type="match status" value="1"/>
</dbReference>
<dbReference type="PANTHER" id="PTHR43391:SF91">
    <property type="entry name" value="OS04G0390700 PROTEIN"/>
    <property type="match status" value="1"/>
</dbReference>